<keyword evidence="3" id="KW-1185">Reference proteome</keyword>
<dbReference type="Proteomes" id="UP000037696">
    <property type="component" value="Unassembled WGS sequence"/>
</dbReference>
<evidence type="ECO:0000313" key="3">
    <source>
        <dbReference type="Proteomes" id="UP000037696"/>
    </source>
</evidence>
<organism evidence="2 3">
    <name type="scientific">Penicillium nordicum</name>
    <dbReference type="NCBI Taxonomy" id="229535"/>
    <lineage>
        <taxon>Eukaryota</taxon>
        <taxon>Fungi</taxon>
        <taxon>Dikarya</taxon>
        <taxon>Ascomycota</taxon>
        <taxon>Pezizomycotina</taxon>
        <taxon>Eurotiomycetes</taxon>
        <taxon>Eurotiomycetidae</taxon>
        <taxon>Eurotiales</taxon>
        <taxon>Aspergillaceae</taxon>
        <taxon>Penicillium</taxon>
    </lineage>
</organism>
<feature type="region of interest" description="Disordered" evidence="1">
    <location>
        <begin position="1"/>
        <end position="24"/>
    </location>
</feature>
<comment type="caution">
    <text evidence="2">The sequence shown here is derived from an EMBL/GenBank/DDBJ whole genome shotgun (WGS) entry which is preliminary data.</text>
</comment>
<evidence type="ECO:0000313" key="2">
    <source>
        <dbReference type="EMBL" id="KOS36722.1"/>
    </source>
</evidence>
<dbReference type="EMBL" id="LHQQ01000400">
    <property type="protein sequence ID" value="KOS36722.1"/>
    <property type="molecule type" value="Genomic_DNA"/>
</dbReference>
<feature type="non-terminal residue" evidence="2">
    <location>
        <position position="24"/>
    </location>
</feature>
<proteinExistence type="predicted"/>
<accession>A0A0N0RXE0</accession>
<gene>
    <name evidence="2" type="ORF">ACN38_g12510</name>
</gene>
<dbReference type="AlphaFoldDB" id="A0A0N0RXE0"/>
<protein>
    <submittedName>
        <fullName evidence="2">Uncharacterized protein</fullName>
    </submittedName>
</protein>
<name>A0A0N0RXE0_9EURO</name>
<evidence type="ECO:0000256" key="1">
    <source>
        <dbReference type="SAM" id="MobiDB-lite"/>
    </source>
</evidence>
<sequence>MRLIPTVLDSHPSSTPPSRVLPPP</sequence>
<reference evidence="2 3" key="1">
    <citation type="submission" date="2015-08" db="EMBL/GenBank/DDBJ databases">
        <title>Genome sequencing of Penicillium nordicum.</title>
        <authorList>
            <person name="Nguyen H.D."/>
            <person name="Seifert K.A."/>
        </authorList>
    </citation>
    <scope>NUCLEOTIDE SEQUENCE [LARGE SCALE GENOMIC DNA]</scope>
    <source>
        <strain evidence="2 3">DAOMC 185683</strain>
    </source>
</reference>